<dbReference type="Pfam" id="PF13442">
    <property type="entry name" value="Cytochrome_CBB3"/>
    <property type="match status" value="1"/>
</dbReference>
<dbReference type="GO" id="GO:0020037">
    <property type="term" value="F:heme binding"/>
    <property type="evidence" value="ECO:0007669"/>
    <property type="project" value="InterPro"/>
</dbReference>
<dbReference type="GO" id="GO:0046872">
    <property type="term" value="F:metal ion binding"/>
    <property type="evidence" value="ECO:0007669"/>
    <property type="project" value="UniProtKB-KW"/>
</dbReference>
<dbReference type="GO" id="GO:0009055">
    <property type="term" value="F:electron transfer activity"/>
    <property type="evidence" value="ECO:0007669"/>
    <property type="project" value="InterPro"/>
</dbReference>
<evidence type="ECO:0000259" key="4">
    <source>
        <dbReference type="PROSITE" id="PS51007"/>
    </source>
</evidence>
<evidence type="ECO:0000313" key="5">
    <source>
        <dbReference type="EMBL" id="SVA91164.1"/>
    </source>
</evidence>
<dbReference type="Gene3D" id="1.10.760.10">
    <property type="entry name" value="Cytochrome c-like domain"/>
    <property type="match status" value="1"/>
</dbReference>
<keyword evidence="1" id="KW-0349">Heme</keyword>
<name>A0A381ZPW8_9ZZZZ</name>
<dbReference type="InterPro" id="IPR009056">
    <property type="entry name" value="Cyt_c-like_dom"/>
</dbReference>
<accession>A0A381ZPW8</accession>
<dbReference type="InterPro" id="IPR036909">
    <property type="entry name" value="Cyt_c-like_dom_sf"/>
</dbReference>
<dbReference type="AlphaFoldDB" id="A0A381ZPW8"/>
<sequence length="112" mass="12648">MKFFTILLFCGLSGLVGQVFAQDAMVEHGNEVYLYWCAPCHDDGPRRPGTLALQFLYKGEKPAVLDQRTDLIPEYTKTIVRNGVSIMPFFRKTEISDTELDALAAYLARNNN</sequence>
<reference evidence="5" key="1">
    <citation type="submission" date="2018-05" db="EMBL/GenBank/DDBJ databases">
        <authorList>
            <person name="Lanie J.A."/>
            <person name="Ng W.-L."/>
            <person name="Kazmierczak K.M."/>
            <person name="Andrzejewski T.M."/>
            <person name="Davidsen T.M."/>
            <person name="Wayne K.J."/>
            <person name="Tettelin H."/>
            <person name="Glass J.I."/>
            <person name="Rusch D."/>
            <person name="Podicherti R."/>
            <person name="Tsui H.-C.T."/>
            <person name="Winkler M.E."/>
        </authorList>
    </citation>
    <scope>NUCLEOTIDE SEQUENCE</scope>
</reference>
<dbReference type="EMBL" id="UINC01022148">
    <property type="protein sequence ID" value="SVA91164.1"/>
    <property type="molecule type" value="Genomic_DNA"/>
</dbReference>
<proteinExistence type="predicted"/>
<dbReference type="PROSITE" id="PS51007">
    <property type="entry name" value="CYTC"/>
    <property type="match status" value="1"/>
</dbReference>
<dbReference type="SUPFAM" id="SSF46626">
    <property type="entry name" value="Cytochrome c"/>
    <property type="match status" value="1"/>
</dbReference>
<keyword evidence="2" id="KW-0479">Metal-binding</keyword>
<organism evidence="5">
    <name type="scientific">marine metagenome</name>
    <dbReference type="NCBI Taxonomy" id="408172"/>
    <lineage>
        <taxon>unclassified sequences</taxon>
        <taxon>metagenomes</taxon>
        <taxon>ecological metagenomes</taxon>
    </lineage>
</organism>
<evidence type="ECO:0000256" key="2">
    <source>
        <dbReference type="ARBA" id="ARBA00022723"/>
    </source>
</evidence>
<gene>
    <name evidence="5" type="ORF">METZ01_LOCUS144018</name>
</gene>
<evidence type="ECO:0000256" key="1">
    <source>
        <dbReference type="ARBA" id="ARBA00022617"/>
    </source>
</evidence>
<evidence type="ECO:0000256" key="3">
    <source>
        <dbReference type="ARBA" id="ARBA00023004"/>
    </source>
</evidence>
<protein>
    <recommendedName>
        <fullName evidence="4">Cytochrome c domain-containing protein</fullName>
    </recommendedName>
</protein>
<keyword evidence="3" id="KW-0408">Iron</keyword>
<feature type="domain" description="Cytochrome c" evidence="4">
    <location>
        <begin position="24"/>
        <end position="111"/>
    </location>
</feature>